<evidence type="ECO:0000313" key="3">
    <source>
        <dbReference type="Proteomes" id="UP001311232"/>
    </source>
</evidence>
<dbReference type="Proteomes" id="UP001311232">
    <property type="component" value="Unassembled WGS sequence"/>
</dbReference>
<accession>A0AAV9S3P9</accession>
<feature type="non-terminal residue" evidence="2">
    <location>
        <position position="1"/>
    </location>
</feature>
<gene>
    <name evidence="2" type="ORF">CRENBAI_020595</name>
</gene>
<feature type="region of interest" description="Disordered" evidence="1">
    <location>
        <begin position="1"/>
        <end position="53"/>
    </location>
</feature>
<sequence>LEAKPGTEGAFSQRPSPLPARRREVVLSCNMENSRETKPLASHAQSRVERSLI</sequence>
<evidence type="ECO:0000313" key="2">
    <source>
        <dbReference type="EMBL" id="KAK5615896.1"/>
    </source>
</evidence>
<dbReference type="AlphaFoldDB" id="A0AAV9S3P9"/>
<protein>
    <submittedName>
        <fullName evidence="2">Uncharacterized protein</fullName>
    </submittedName>
</protein>
<reference evidence="2 3" key="1">
    <citation type="submission" date="2021-06" db="EMBL/GenBank/DDBJ databases">
        <authorList>
            <person name="Palmer J.M."/>
        </authorList>
    </citation>
    <scope>NUCLEOTIDE SEQUENCE [LARGE SCALE GENOMIC DNA]</scope>
    <source>
        <strain evidence="2 3">MEX-2019</strain>
        <tissue evidence="2">Muscle</tissue>
    </source>
</reference>
<organism evidence="2 3">
    <name type="scientific">Crenichthys baileyi</name>
    <name type="common">White River springfish</name>
    <dbReference type="NCBI Taxonomy" id="28760"/>
    <lineage>
        <taxon>Eukaryota</taxon>
        <taxon>Metazoa</taxon>
        <taxon>Chordata</taxon>
        <taxon>Craniata</taxon>
        <taxon>Vertebrata</taxon>
        <taxon>Euteleostomi</taxon>
        <taxon>Actinopterygii</taxon>
        <taxon>Neopterygii</taxon>
        <taxon>Teleostei</taxon>
        <taxon>Neoteleostei</taxon>
        <taxon>Acanthomorphata</taxon>
        <taxon>Ovalentaria</taxon>
        <taxon>Atherinomorphae</taxon>
        <taxon>Cyprinodontiformes</taxon>
        <taxon>Goodeidae</taxon>
        <taxon>Crenichthys</taxon>
    </lineage>
</organism>
<evidence type="ECO:0000256" key="1">
    <source>
        <dbReference type="SAM" id="MobiDB-lite"/>
    </source>
</evidence>
<comment type="caution">
    <text evidence="2">The sequence shown here is derived from an EMBL/GenBank/DDBJ whole genome shotgun (WGS) entry which is preliminary data.</text>
</comment>
<keyword evidence="3" id="KW-1185">Reference proteome</keyword>
<dbReference type="EMBL" id="JAHHUM010000920">
    <property type="protein sequence ID" value="KAK5615896.1"/>
    <property type="molecule type" value="Genomic_DNA"/>
</dbReference>
<name>A0AAV9S3P9_9TELE</name>
<proteinExistence type="predicted"/>